<dbReference type="InterPro" id="IPR001911">
    <property type="entry name" value="Ribosomal_bS21"/>
</dbReference>
<dbReference type="GO" id="GO:0003735">
    <property type="term" value="F:structural constituent of ribosome"/>
    <property type="evidence" value="ECO:0007669"/>
    <property type="project" value="InterPro"/>
</dbReference>
<evidence type="ECO:0000313" key="7">
    <source>
        <dbReference type="EMBL" id="TCU15823.1"/>
    </source>
</evidence>
<dbReference type="EMBL" id="SMBH01000006">
    <property type="protein sequence ID" value="TCU15823.1"/>
    <property type="molecule type" value="Genomic_DNA"/>
</dbReference>
<dbReference type="GO" id="GO:1990904">
    <property type="term" value="C:ribonucleoprotein complex"/>
    <property type="evidence" value="ECO:0007669"/>
    <property type="project" value="UniProtKB-KW"/>
</dbReference>
<dbReference type="PROSITE" id="PS01181">
    <property type="entry name" value="RIBOSOMAL_S21"/>
    <property type="match status" value="1"/>
</dbReference>
<protein>
    <recommendedName>
        <fullName evidence="4 5">Small ribosomal subunit protein bS21</fullName>
    </recommendedName>
</protein>
<evidence type="ECO:0000256" key="5">
    <source>
        <dbReference type="HAMAP-Rule" id="MF_00358"/>
    </source>
</evidence>
<comment type="caution">
    <text evidence="7">The sequence shown here is derived from an EMBL/GenBank/DDBJ whole genome shotgun (WGS) entry which is preliminary data.</text>
</comment>
<evidence type="ECO:0000256" key="6">
    <source>
        <dbReference type="RuleBase" id="RU000667"/>
    </source>
</evidence>
<dbReference type="InterPro" id="IPR018278">
    <property type="entry name" value="Ribosomal_bS21_CS"/>
</dbReference>
<dbReference type="Gene3D" id="1.20.5.1150">
    <property type="entry name" value="Ribosomal protein S8"/>
    <property type="match status" value="1"/>
</dbReference>
<dbReference type="NCBIfam" id="TIGR00030">
    <property type="entry name" value="S21p"/>
    <property type="match status" value="1"/>
</dbReference>
<dbReference type="HAMAP" id="MF_00358">
    <property type="entry name" value="Ribosomal_bS21"/>
    <property type="match status" value="1"/>
</dbReference>
<evidence type="ECO:0000313" key="8">
    <source>
        <dbReference type="Proteomes" id="UP000294576"/>
    </source>
</evidence>
<gene>
    <name evidence="5" type="primary">rpsU</name>
    <name evidence="7" type="ORF">EV132_106165</name>
</gene>
<keyword evidence="2 5" id="KW-0689">Ribosomal protein</keyword>
<reference evidence="7 8" key="1">
    <citation type="submission" date="2019-03" db="EMBL/GenBank/DDBJ databases">
        <title>Genomic Encyclopedia of Type Strains, Phase IV (KMG-V): Genome sequencing to study the core and pangenomes of soil and plant-associated prokaryotes.</title>
        <authorList>
            <person name="Whitman W."/>
        </authorList>
    </citation>
    <scope>NUCLEOTIDE SEQUENCE [LARGE SCALE GENOMIC DNA]</scope>
    <source>
        <strain evidence="7 8">Hc14</strain>
    </source>
</reference>
<name>A0A4R3Q3U6_RHISU</name>
<evidence type="ECO:0000256" key="1">
    <source>
        <dbReference type="ARBA" id="ARBA00006640"/>
    </source>
</evidence>
<dbReference type="GO" id="GO:0005840">
    <property type="term" value="C:ribosome"/>
    <property type="evidence" value="ECO:0007669"/>
    <property type="project" value="UniProtKB-KW"/>
</dbReference>
<dbReference type="AlphaFoldDB" id="A0A4R3Q3U6"/>
<dbReference type="Pfam" id="PF01165">
    <property type="entry name" value="Ribosomal_S21"/>
    <property type="match status" value="1"/>
</dbReference>
<dbReference type="PRINTS" id="PR00976">
    <property type="entry name" value="RIBOSOMALS21"/>
</dbReference>
<dbReference type="InterPro" id="IPR038380">
    <property type="entry name" value="Ribosomal_bS21_sf"/>
</dbReference>
<evidence type="ECO:0000256" key="4">
    <source>
        <dbReference type="ARBA" id="ARBA00035135"/>
    </source>
</evidence>
<keyword evidence="3 5" id="KW-0687">Ribonucleoprotein</keyword>
<sequence>MSARATEGRARHFFGRSPYLSGLHPSDLVSPITNRKAPAARTVLFCPGAVAAGVNQNQRNVILVQVLVRDNNVDQALRALKKKMQREGIFREMKMRDYYEKPSQKRAREKAEAVRRVRKLARKRAQREGLVAR</sequence>
<proteinExistence type="inferred from homology"/>
<comment type="similarity">
    <text evidence="1 5 6">Belongs to the bacterial ribosomal protein bS21 family.</text>
</comment>
<evidence type="ECO:0000256" key="2">
    <source>
        <dbReference type="ARBA" id="ARBA00022980"/>
    </source>
</evidence>
<evidence type="ECO:0000256" key="3">
    <source>
        <dbReference type="ARBA" id="ARBA00023274"/>
    </source>
</evidence>
<dbReference type="GO" id="GO:0006412">
    <property type="term" value="P:translation"/>
    <property type="evidence" value="ECO:0007669"/>
    <property type="project" value="UniProtKB-UniRule"/>
</dbReference>
<accession>A0A4R3Q3U6</accession>
<dbReference type="Proteomes" id="UP000294576">
    <property type="component" value="Unassembled WGS sequence"/>
</dbReference>
<dbReference type="PANTHER" id="PTHR21109">
    <property type="entry name" value="MITOCHONDRIAL 28S RIBOSOMAL PROTEIN S21"/>
    <property type="match status" value="1"/>
</dbReference>
<organism evidence="7 8">
    <name type="scientific">Rhizobium sullae</name>
    <name type="common">Rhizobium hedysari</name>
    <dbReference type="NCBI Taxonomy" id="50338"/>
    <lineage>
        <taxon>Bacteria</taxon>
        <taxon>Pseudomonadati</taxon>
        <taxon>Pseudomonadota</taxon>
        <taxon>Alphaproteobacteria</taxon>
        <taxon>Hyphomicrobiales</taxon>
        <taxon>Rhizobiaceae</taxon>
        <taxon>Rhizobium/Agrobacterium group</taxon>
        <taxon>Rhizobium</taxon>
    </lineage>
</organism>
<dbReference type="PANTHER" id="PTHR21109:SF0">
    <property type="entry name" value="SMALL RIBOSOMAL SUBUNIT PROTEIN BS21M"/>
    <property type="match status" value="1"/>
</dbReference>